<accession>E9T7F6</accession>
<keyword evidence="4" id="KW-0238">DNA-binding</keyword>
<dbReference type="InterPro" id="IPR039422">
    <property type="entry name" value="MarR/SlyA-like"/>
</dbReference>
<dbReference type="GO" id="GO:0003700">
    <property type="term" value="F:DNA-binding transcription factor activity"/>
    <property type="evidence" value="ECO:0007669"/>
    <property type="project" value="InterPro"/>
</dbReference>
<dbReference type="FunFam" id="1.10.10.10:FF:000163">
    <property type="entry name" value="MarR family transcriptional regulator"/>
    <property type="match status" value="1"/>
</dbReference>
<organism evidence="7 8">
    <name type="scientific">Prescottella equi ATCC 33707</name>
    <dbReference type="NCBI Taxonomy" id="525370"/>
    <lineage>
        <taxon>Bacteria</taxon>
        <taxon>Bacillati</taxon>
        <taxon>Actinomycetota</taxon>
        <taxon>Actinomycetes</taxon>
        <taxon>Mycobacteriales</taxon>
        <taxon>Nocardiaceae</taxon>
        <taxon>Prescottella</taxon>
    </lineage>
</organism>
<dbReference type="PRINTS" id="PR00598">
    <property type="entry name" value="HTHMARR"/>
</dbReference>
<dbReference type="AlphaFoldDB" id="E9T7F6"/>
<evidence type="ECO:0000256" key="1">
    <source>
        <dbReference type="ARBA" id="ARBA00004496"/>
    </source>
</evidence>
<dbReference type="Proteomes" id="UP000004245">
    <property type="component" value="Unassembled WGS sequence"/>
</dbReference>
<protein>
    <submittedName>
        <fullName evidence="7">Transcriptional regulator, MarR family</fullName>
    </submittedName>
</protein>
<proteinExistence type="predicted"/>
<evidence type="ECO:0000256" key="4">
    <source>
        <dbReference type="ARBA" id="ARBA00023125"/>
    </source>
</evidence>
<dbReference type="InterPro" id="IPR011991">
    <property type="entry name" value="ArsR-like_HTH"/>
</dbReference>
<evidence type="ECO:0000259" key="6">
    <source>
        <dbReference type="PROSITE" id="PS50995"/>
    </source>
</evidence>
<evidence type="ECO:0000313" key="7">
    <source>
        <dbReference type="EMBL" id="EGD21656.1"/>
    </source>
</evidence>
<dbReference type="PROSITE" id="PS50995">
    <property type="entry name" value="HTH_MARR_2"/>
    <property type="match status" value="1"/>
</dbReference>
<keyword evidence="3" id="KW-0805">Transcription regulation</keyword>
<comment type="subcellular location">
    <subcellularLocation>
        <location evidence="1">Cytoplasm</location>
    </subcellularLocation>
</comment>
<dbReference type="GO" id="GO:0006950">
    <property type="term" value="P:response to stress"/>
    <property type="evidence" value="ECO:0007669"/>
    <property type="project" value="TreeGrafter"/>
</dbReference>
<feature type="domain" description="HTH marR-type" evidence="6">
    <location>
        <begin position="25"/>
        <end position="155"/>
    </location>
</feature>
<dbReference type="Gene3D" id="1.10.10.10">
    <property type="entry name" value="Winged helix-like DNA-binding domain superfamily/Winged helix DNA-binding domain"/>
    <property type="match status" value="1"/>
</dbReference>
<dbReference type="GO" id="GO:0005737">
    <property type="term" value="C:cytoplasm"/>
    <property type="evidence" value="ECO:0007669"/>
    <property type="project" value="UniProtKB-SubCell"/>
</dbReference>
<sequence>MLHSMTTTLPEQDVDWGDVDPLALDRQVCFALAVANRAVLSVYRPLLEPMGLTHPQYLVMLALWGRAPMSVKEIGQALQLDSPTLSPLLKRLESGGLITRTRSAADERQLVVELTEAGKALRTQAERIPGAVVQRLGVSLAELEELHSVLTRVNAAALRAGALHE</sequence>
<gene>
    <name evidence="7" type="ORF">HMPREF0724_14712</name>
</gene>
<dbReference type="InterPro" id="IPR000835">
    <property type="entry name" value="HTH_MarR-typ"/>
</dbReference>
<dbReference type="InterPro" id="IPR055166">
    <property type="entry name" value="Transc_reg_Sar_Rot_HTH"/>
</dbReference>
<evidence type="ECO:0000256" key="3">
    <source>
        <dbReference type="ARBA" id="ARBA00023015"/>
    </source>
</evidence>
<dbReference type="SUPFAM" id="SSF46785">
    <property type="entry name" value="Winged helix' DNA-binding domain"/>
    <property type="match status" value="1"/>
</dbReference>
<reference evidence="7" key="1">
    <citation type="submission" date="2011-01" db="EMBL/GenBank/DDBJ databases">
        <authorList>
            <person name="Muzny D."/>
            <person name="Qin X."/>
            <person name="Buhay C."/>
            <person name="Dugan-Rocha S."/>
            <person name="Ding Y."/>
            <person name="Chen G."/>
            <person name="Hawes A."/>
            <person name="Holder M."/>
            <person name="Jhangiani S."/>
            <person name="Johnson A."/>
            <person name="Khan Z."/>
            <person name="Li Z."/>
            <person name="Liu W."/>
            <person name="Liu X."/>
            <person name="Perez L."/>
            <person name="Shen H."/>
            <person name="Wang Q."/>
            <person name="Watt J."/>
            <person name="Xi L."/>
            <person name="Xin Y."/>
            <person name="Zhou J."/>
            <person name="Deng J."/>
            <person name="Jiang H."/>
            <person name="Liu Y."/>
            <person name="Qu J."/>
            <person name="Song X.-Z."/>
            <person name="Zhang L."/>
            <person name="Villasana D."/>
            <person name="Johnson A."/>
            <person name="Liu J."/>
            <person name="Liyanage D."/>
            <person name="Lorensuhewa L."/>
            <person name="Robinson T."/>
            <person name="Song A."/>
            <person name="Song B.-B."/>
            <person name="Dinh H."/>
            <person name="Thornton R."/>
            <person name="Coyle M."/>
            <person name="Francisco L."/>
            <person name="Jackson L."/>
            <person name="Javaid M."/>
            <person name="Korchina V."/>
            <person name="Kovar C."/>
            <person name="Mata R."/>
            <person name="Mathew T."/>
            <person name="Ngo R."/>
            <person name="Nguyen L."/>
            <person name="Nguyen N."/>
            <person name="Okwuonu G."/>
            <person name="Ongeri F."/>
            <person name="Pham C."/>
            <person name="Simmons D."/>
            <person name="Wilczek-Boney K."/>
            <person name="Hale W."/>
            <person name="Jakkamsetti A."/>
            <person name="Pham P."/>
            <person name="Ruth R."/>
            <person name="San Lucas F."/>
            <person name="Warren J."/>
            <person name="Zhang J."/>
            <person name="Zhao Z."/>
            <person name="Zhou C."/>
            <person name="Zhu D."/>
            <person name="Lee S."/>
            <person name="Bess C."/>
            <person name="Blankenburg K."/>
            <person name="Forbes L."/>
            <person name="Fu Q."/>
            <person name="Gubbala S."/>
            <person name="Hirani K."/>
            <person name="Jayaseelan J.C."/>
            <person name="Lara F."/>
            <person name="Munidasa M."/>
            <person name="Palculict T."/>
            <person name="Patil S."/>
            <person name="Pu L.-L."/>
            <person name="Saada N."/>
            <person name="Tang L."/>
            <person name="Weissenberger G."/>
            <person name="Zhu Y."/>
            <person name="Hemphill L."/>
            <person name="Shang Y."/>
            <person name="Youmans B."/>
            <person name="Ayvaz T."/>
            <person name="Ross M."/>
            <person name="Santibanez J."/>
            <person name="Aqrawi P."/>
            <person name="Gross S."/>
            <person name="Joshi V."/>
            <person name="Fowler G."/>
            <person name="Nazareth L."/>
            <person name="Reid J."/>
            <person name="Worley K."/>
            <person name="Petrosino J."/>
            <person name="Highlander S."/>
            <person name="Gibbs R."/>
        </authorList>
    </citation>
    <scope>NUCLEOTIDE SEQUENCE [LARGE SCALE GENOMIC DNA]</scope>
    <source>
        <strain evidence="7">ATCC 33707</strain>
    </source>
</reference>
<keyword evidence="2" id="KW-0963">Cytoplasm</keyword>
<dbReference type="GO" id="GO:0003677">
    <property type="term" value="F:DNA binding"/>
    <property type="evidence" value="ECO:0007669"/>
    <property type="project" value="UniProtKB-KW"/>
</dbReference>
<dbReference type="EMBL" id="ADNW02000031">
    <property type="protein sequence ID" value="EGD21656.1"/>
    <property type="molecule type" value="Genomic_DNA"/>
</dbReference>
<dbReference type="Pfam" id="PF22381">
    <property type="entry name" value="Staph_reg_Sar_Rot"/>
    <property type="match status" value="1"/>
</dbReference>
<evidence type="ECO:0000256" key="2">
    <source>
        <dbReference type="ARBA" id="ARBA00022490"/>
    </source>
</evidence>
<dbReference type="InterPro" id="IPR036390">
    <property type="entry name" value="WH_DNA-bd_sf"/>
</dbReference>
<dbReference type="InterPro" id="IPR036388">
    <property type="entry name" value="WH-like_DNA-bd_sf"/>
</dbReference>
<keyword evidence="5" id="KW-0804">Transcription</keyword>
<dbReference type="PANTHER" id="PTHR33164:SF5">
    <property type="entry name" value="ORGANIC HYDROPEROXIDE RESISTANCE TRANSCRIPTIONAL REGULATOR"/>
    <property type="match status" value="1"/>
</dbReference>
<evidence type="ECO:0000313" key="8">
    <source>
        <dbReference type="Proteomes" id="UP000004245"/>
    </source>
</evidence>
<dbReference type="HOGENOM" id="CLU_083287_3_0_11"/>
<evidence type="ECO:0000256" key="5">
    <source>
        <dbReference type="ARBA" id="ARBA00023163"/>
    </source>
</evidence>
<dbReference type="PANTHER" id="PTHR33164">
    <property type="entry name" value="TRANSCRIPTIONAL REGULATOR, MARR FAMILY"/>
    <property type="match status" value="1"/>
</dbReference>
<keyword evidence="8" id="KW-1185">Reference proteome</keyword>
<name>E9T7F6_RHOHA</name>
<dbReference type="SMART" id="SM00347">
    <property type="entry name" value="HTH_MARR"/>
    <property type="match status" value="1"/>
</dbReference>
<comment type="caution">
    <text evidence="7">The sequence shown here is derived from an EMBL/GenBank/DDBJ whole genome shotgun (WGS) entry which is preliminary data.</text>
</comment>
<dbReference type="CDD" id="cd00090">
    <property type="entry name" value="HTH_ARSR"/>
    <property type="match status" value="1"/>
</dbReference>
<dbReference type="STRING" id="43767.A6I91_08555"/>